<gene>
    <name evidence="3" type="ORF">G3M48_010389</name>
</gene>
<accession>A0AAW0S268</accession>
<sequence length="316" mass="33703">MRFSTVLPFAAAVLALDIQDPQRRAGCENANCAKVPAPKVIRGVMSVRDDRCQYSCHLKRLRAAAMARQQEPKPADVPVVPGAQESPEEAKQYDEDFVASHTLDLNESGSAIAALLSGQTNNMKKRQEGPVAPLAAKGQFDVAVTSIPRRSEGLCKFAIDVLPNAEDATPAISCRAAGSQMLENFPRSTAAILAARLAVEYDPNCAFDAKSTYTTADGKASFPVFSPEEASDASSFNLKGNREFFFLSCGAVFASQPVSGSSGSGTAAQVKMIRDSRGLMRILAENFPAEVFANIKGGPFSADSIPPWMESAQKGF</sequence>
<feature type="signal peptide" evidence="2">
    <location>
        <begin position="1"/>
        <end position="15"/>
    </location>
</feature>
<dbReference type="EMBL" id="JAAHCF010000095">
    <property type="protein sequence ID" value="KAK8148335.1"/>
    <property type="molecule type" value="Genomic_DNA"/>
</dbReference>
<protein>
    <submittedName>
        <fullName evidence="3">Uncharacterized protein</fullName>
    </submittedName>
</protein>
<evidence type="ECO:0000256" key="2">
    <source>
        <dbReference type="SAM" id="SignalP"/>
    </source>
</evidence>
<keyword evidence="4" id="KW-1185">Reference proteome</keyword>
<keyword evidence="2" id="KW-0732">Signal</keyword>
<evidence type="ECO:0000313" key="3">
    <source>
        <dbReference type="EMBL" id="KAK8148335.1"/>
    </source>
</evidence>
<feature type="region of interest" description="Disordered" evidence="1">
    <location>
        <begin position="67"/>
        <end position="89"/>
    </location>
</feature>
<evidence type="ECO:0000313" key="4">
    <source>
        <dbReference type="Proteomes" id="UP001397290"/>
    </source>
</evidence>
<reference evidence="3 4" key="1">
    <citation type="submission" date="2020-02" db="EMBL/GenBank/DDBJ databases">
        <title>Comparative genomics of the hypocrealean fungal genus Beauvera.</title>
        <authorList>
            <person name="Showalter D.N."/>
            <person name="Bushley K.E."/>
            <person name="Rehner S.A."/>
        </authorList>
    </citation>
    <scope>NUCLEOTIDE SEQUENCE [LARGE SCALE GENOMIC DNA]</scope>
    <source>
        <strain evidence="3 4">ARSEF4384</strain>
    </source>
</reference>
<dbReference type="AlphaFoldDB" id="A0AAW0S268"/>
<comment type="caution">
    <text evidence="3">The sequence shown here is derived from an EMBL/GenBank/DDBJ whole genome shotgun (WGS) entry which is preliminary data.</text>
</comment>
<dbReference type="Proteomes" id="UP001397290">
    <property type="component" value="Unassembled WGS sequence"/>
</dbReference>
<proteinExistence type="predicted"/>
<evidence type="ECO:0000256" key="1">
    <source>
        <dbReference type="SAM" id="MobiDB-lite"/>
    </source>
</evidence>
<feature type="chain" id="PRO_5043564589" evidence="2">
    <location>
        <begin position="16"/>
        <end position="316"/>
    </location>
</feature>
<organism evidence="3 4">
    <name type="scientific">Beauveria asiatica</name>
    <dbReference type="NCBI Taxonomy" id="1069075"/>
    <lineage>
        <taxon>Eukaryota</taxon>
        <taxon>Fungi</taxon>
        <taxon>Dikarya</taxon>
        <taxon>Ascomycota</taxon>
        <taxon>Pezizomycotina</taxon>
        <taxon>Sordariomycetes</taxon>
        <taxon>Hypocreomycetidae</taxon>
        <taxon>Hypocreales</taxon>
        <taxon>Cordycipitaceae</taxon>
        <taxon>Beauveria</taxon>
    </lineage>
</organism>
<name>A0AAW0S268_9HYPO</name>